<name>A0A1Y2GEF7_9FUNG</name>
<dbReference type="Gene3D" id="3.90.1410.10">
    <property type="entry name" value="set domain protein methyltransferase, domain 1"/>
    <property type="match status" value="1"/>
</dbReference>
<dbReference type="AlphaFoldDB" id="A0A1Y2GEF7"/>
<reference evidence="5 6" key="1">
    <citation type="submission" date="2016-07" db="EMBL/GenBank/DDBJ databases">
        <title>Pervasive Adenine N6-methylation of Active Genes in Fungi.</title>
        <authorList>
            <consortium name="DOE Joint Genome Institute"/>
            <person name="Mondo S.J."/>
            <person name="Dannebaum R.O."/>
            <person name="Kuo R.C."/>
            <person name="Labutti K."/>
            <person name="Haridas S."/>
            <person name="Kuo A."/>
            <person name="Salamov A."/>
            <person name="Ahrendt S.R."/>
            <person name="Lipzen A."/>
            <person name="Sullivan W."/>
            <person name="Andreopoulos W.B."/>
            <person name="Clum A."/>
            <person name="Lindquist E."/>
            <person name="Daum C."/>
            <person name="Ramamoorthy G.K."/>
            <person name="Gryganskyi A."/>
            <person name="Culley D."/>
            <person name="Magnuson J.K."/>
            <person name="James T.Y."/>
            <person name="O'Malley M.A."/>
            <person name="Stajich J.E."/>
            <person name="Spatafora J.W."/>
            <person name="Visel A."/>
            <person name="Grigoriev I.V."/>
        </authorList>
    </citation>
    <scope>NUCLEOTIDE SEQUENCE [LARGE SCALE GENOMIC DNA]</scope>
    <source>
        <strain evidence="5 6">NRRL 3116</strain>
    </source>
</reference>
<organism evidence="5 6">
    <name type="scientific">Lobosporangium transversale</name>
    <dbReference type="NCBI Taxonomy" id="64571"/>
    <lineage>
        <taxon>Eukaryota</taxon>
        <taxon>Fungi</taxon>
        <taxon>Fungi incertae sedis</taxon>
        <taxon>Mucoromycota</taxon>
        <taxon>Mortierellomycotina</taxon>
        <taxon>Mortierellomycetes</taxon>
        <taxon>Mortierellales</taxon>
        <taxon>Mortierellaceae</taxon>
        <taxon>Lobosporangium</taxon>
    </lineage>
</organism>
<sequence>MVAFDQVNAAFLTWLHDNGAKVSASIALQDYSEEGAGRGVIASSDIKKNEELFSIPRHLLLSPLTSELSKKIDLSSMEGWNPLMLCMIYEYCRGSDSLWKPYFDILPTEFSTPMFWSEEELLELKGTGAIDKIGKQEAEAAFHEKLWPVISDNGALFTSSPGNNSEPDLDPKKDNAISTFIQIFHRMGSLIMAYAFHDTAPSTDKEEGGDMDEEMDDDDEDEEKINVSMVPMADMLNHKTGHNNARLFHEKECLRMVAIANIQAGQQIYNTYGELCNADLLRKYGFVDVPNPHNIAEISGELVINKFTQQDEAGKDEKVEWLLEYDGLEEYFILEADGEIPEELIGCAKILMMPLDEFKETVVKNKKIPNTKLTVEVQKGLRELLESKLATYPSTAKVDLNCENKHHVS</sequence>
<dbReference type="RefSeq" id="XP_021878062.1">
    <property type="nucleotide sequence ID" value="XM_022021006.1"/>
</dbReference>
<keyword evidence="2" id="KW-0808">Transferase</keyword>
<dbReference type="GO" id="GO:0016279">
    <property type="term" value="F:protein-lysine N-methyltransferase activity"/>
    <property type="evidence" value="ECO:0007669"/>
    <property type="project" value="InterPro"/>
</dbReference>
<dbReference type="InterPro" id="IPR011383">
    <property type="entry name" value="N-lys_methylase_SETD6"/>
</dbReference>
<evidence type="ECO:0000256" key="1">
    <source>
        <dbReference type="ARBA" id="ARBA00022603"/>
    </source>
</evidence>
<dbReference type="OrthoDB" id="341421at2759"/>
<keyword evidence="3" id="KW-0949">S-adenosyl-L-methionine</keyword>
<dbReference type="GO" id="GO:0005634">
    <property type="term" value="C:nucleus"/>
    <property type="evidence" value="ECO:0007669"/>
    <property type="project" value="TreeGrafter"/>
</dbReference>
<dbReference type="InterPro" id="IPR036464">
    <property type="entry name" value="Rubisco_LSMT_subst-bd_sf"/>
</dbReference>
<proteinExistence type="predicted"/>
<evidence type="ECO:0000313" key="6">
    <source>
        <dbReference type="Proteomes" id="UP000193648"/>
    </source>
</evidence>
<dbReference type="InterPro" id="IPR050600">
    <property type="entry name" value="SETD3_SETD6_MTase"/>
</dbReference>
<dbReference type="Pfam" id="PF00856">
    <property type="entry name" value="SET"/>
    <property type="match status" value="1"/>
</dbReference>
<comment type="caution">
    <text evidence="5">The sequence shown here is derived from an EMBL/GenBank/DDBJ whole genome shotgun (WGS) entry which is preliminary data.</text>
</comment>
<dbReference type="Gene3D" id="3.90.1420.10">
    <property type="entry name" value="Rubisco LSMT, substrate-binding domain"/>
    <property type="match status" value="1"/>
</dbReference>
<evidence type="ECO:0000256" key="2">
    <source>
        <dbReference type="ARBA" id="ARBA00022679"/>
    </source>
</evidence>
<evidence type="ECO:0000259" key="4">
    <source>
        <dbReference type="PROSITE" id="PS50280"/>
    </source>
</evidence>
<dbReference type="EMBL" id="MCFF01000041">
    <property type="protein sequence ID" value="ORZ07555.1"/>
    <property type="molecule type" value="Genomic_DNA"/>
</dbReference>
<dbReference type="InterPro" id="IPR046341">
    <property type="entry name" value="SET_dom_sf"/>
</dbReference>
<dbReference type="SUPFAM" id="SSF81822">
    <property type="entry name" value="RuBisCo LSMT C-terminal, substrate-binding domain"/>
    <property type="match status" value="1"/>
</dbReference>
<dbReference type="Proteomes" id="UP000193648">
    <property type="component" value="Unassembled WGS sequence"/>
</dbReference>
<accession>A0A1Y2GEF7</accession>
<dbReference type="SUPFAM" id="SSF82199">
    <property type="entry name" value="SET domain"/>
    <property type="match status" value="1"/>
</dbReference>
<dbReference type="PROSITE" id="PS50280">
    <property type="entry name" value="SET"/>
    <property type="match status" value="1"/>
</dbReference>
<keyword evidence="6" id="KW-1185">Reference proteome</keyword>
<dbReference type="PANTHER" id="PTHR13271">
    <property type="entry name" value="UNCHARACTERIZED PUTATIVE METHYLTRANSFERASE"/>
    <property type="match status" value="1"/>
</dbReference>
<dbReference type="PANTHER" id="PTHR13271:SF34">
    <property type="entry name" value="N-LYSINE METHYLTRANSFERASE SETD6"/>
    <property type="match status" value="1"/>
</dbReference>
<dbReference type="InterPro" id="IPR001214">
    <property type="entry name" value="SET_dom"/>
</dbReference>
<keyword evidence="1" id="KW-0489">Methyltransferase</keyword>
<dbReference type="InParanoid" id="A0A1Y2GEF7"/>
<feature type="domain" description="SET" evidence="4">
    <location>
        <begin position="24"/>
        <end position="273"/>
    </location>
</feature>
<evidence type="ECO:0000313" key="5">
    <source>
        <dbReference type="EMBL" id="ORZ07555.1"/>
    </source>
</evidence>
<dbReference type="STRING" id="64571.A0A1Y2GEF7"/>
<dbReference type="GeneID" id="33562850"/>
<dbReference type="FunCoup" id="A0A1Y2GEF7">
    <property type="interactions" value="317"/>
</dbReference>
<dbReference type="FunFam" id="3.90.1410.10:FF:000007">
    <property type="entry name" value="Ribosomal lysine N-methyltransferase 4"/>
    <property type="match status" value="1"/>
</dbReference>
<dbReference type="GO" id="GO:0032259">
    <property type="term" value="P:methylation"/>
    <property type="evidence" value="ECO:0007669"/>
    <property type="project" value="UniProtKB-KW"/>
</dbReference>
<evidence type="ECO:0000256" key="3">
    <source>
        <dbReference type="ARBA" id="ARBA00022691"/>
    </source>
</evidence>
<gene>
    <name evidence="5" type="ORF">BCR41DRAFT_310872</name>
</gene>
<protein>
    <recommendedName>
        <fullName evidence="4">SET domain-containing protein</fullName>
    </recommendedName>
</protein>
<dbReference type="PIRSF" id="PIRSF011771">
    <property type="entry name" value="RMS1_SET"/>
    <property type="match status" value="1"/>
</dbReference>